<dbReference type="AlphaFoldDB" id="A0AAX3BD40"/>
<organism evidence="1 2">
    <name type="scientific">Thermospira aquatica</name>
    <dbReference type="NCBI Taxonomy" id="2828656"/>
    <lineage>
        <taxon>Bacteria</taxon>
        <taxon>Pseudomonadati</taxon>
        <taxon>Spirochaetota</taxon>
        <taxon>Spirochaetia</taxon>
        <taxon>Brevinematales</taxon>
        <taxon>Thermospiraceae</taxon>
        <taxon>Thermospira</taxon>
    </lineage>
</organism>
<dbReference type="Proteomes" id="UP001056539">
    <property type="component" value="Chromosome"/>
</dbReference>
<evidence type="ECO:0000313" key="2">
    <source>
        <dbReference type="Proteomes" id="UP001056539"/>
    </source>
</evidence>
<proteinExistence type="predicted"/>
<accession>A0AAX3BD40</accession>
<gene>
    <name evidence="1" type="ORF">KDW03_11590</name>
</gene>
<dbReference type="RefSeq" id="WP_271435238.1">
    <property type="nucleotide sequence ID" value="NZ_CP073355.1"/>
</dbReference>
<protein>
    <submittedName>
        <fullName evidence="1">Uncharacterized protein</fullName>
    </submittedName>
</protein>
<dbReference type="KEGG" id="taqu:KDW03_11590"/>
<name>A0AAX3BD40_9SPIR</name>
<evidence type="ECO:0000313" key="1">
    <source>
        <dbReference type="EMBL" id="URA10106.1"/>
    </source>
</evidence>
<reference evidence="1" key="1">
    <citation type="submission" date="2021-04" db="EMBL/GenBank/DDBJ databases">
        <authorList>
            <person name="Postec A."/>
        </authorList>
    </citation>
    <scope>NUCLEOTIDE SEQUENCE</scope>
    <source>
        <strain evidence="1">F1F22</strain>
    </source>
</reference>
<dbReference type="EMBL" id="CP073355">
    <property type="protein sequence ID" value="URA10106.1"/>
    <property type="molecule type" value="Genomic_DNA"/>
</dbReference>
<reference evidence="1" key="2">
    <citation type="submission" date="2022-06" db="EMBL/GenBank/DDBJ databases">
        <title>Thermospira aquatica gen. nov., sp. nov.</title>
        <authorList>
            <person name="Ben Ali Gam Z."/>
            <person name="Labat M."/>
        </authorList>
    </citation>
    <scope>NUCLEOTIDE SEQUENCE</scope>
    <source>
        <strain evidence="1">F1F22</strain>
    </source>
</reference>
<sequence>MRMDCFFFFAMMSTNMIFSGSEATNAVIFSRNLQEEMNNPFVHVMRPAVLEWDVTNTHIVAFYGHPKSRIMGIVGRLSRDELAIELRKYAQEYEKASGKPAIPAVYLIYGTCQPGGEIGIMSSQLVQEYITFTETNGFLLFLDHQIGKYSVEHAVTRLLPFMKYPHVHPAIDPEWRTLRPMKEIGSITADELNNAQKILSDYLVKENILLPKIFVVHQFNWKMIRERQRVKTHYPYVYLVHTADGFGSPDLKKSTYAYNAQATNMPYKGFKLFFYSGYKGAGYDQPLMKPEEVVNLKPTPFLIIYQ</sequence>
<keyword evidence="2" id="KW-1185">Reference proteome</keyword>